<evidence type="ECO:0000256" key="1">
    <source>
        <dbReference type="SAM" id="MobiDB-lite"/>
    </source>
</evidence>
<dbReference type="InterPro" id="IPR054262">
    <property type="entry name" value="DUF6993"/>
</dbReference>
<evidence type="ECO:0000313" key="4">
    <source>
        <dbReference type="Proteomes" id="UP001321543"/>
    </source>
</evidence>
<reference evidence="4" key="1">
    <citation type="journal article" date="2019" name="Int. J. Syst. Evol. Microbiol.">
        <title>The Global Catalogue of Microorganisms (GCM) 10K type strain sequencing project: providing services to taxonomists for standard genome sequencing and annotation.</title>
        <authorList>
            <consortium name="The Broad Institute Genomics Platform"/>
            <consortium name="The Broad Institute Genome Sequencing Center for Infectious Disease"/>
            <person name="Wu L."/>
            <person name="Ma J."/>
        </authorList>
    </citation>
    <scope>NUCLEOTIDE SEQUENCE [LARGE SCALE GENOMIC DNA]</scope>
    <source>
        <strain evidence="4">NBRC 106310</strain>
    </source>
</reference>
<evidence type="ECO:0000313" key="3">
    <source>
        <dbReference type="EMBL" id="BDZ38124.1"/>
    </source>
</evidence>
<gene>
    <name evidence="3" type="ORF">GCM10025863_07380</name>
</gene>
<dbReference type="Proteomes" id="UP001321543">
    <property type="component" value="Chromosome"/>
</dbReference>
<sequence>MVPGGGGDHSTAALRLLSVPRGSSVSVSVFVSRIRAYGLVCGILACTVLLASCTGPSEQKPPAPVDTSVAAEPTASPEPSAAPTLDPDGTAADNLPLFTAVTRRVHASDDRGHGRAYIDALVDAGFVKERMQVTSDLTTVGRAAESIQFSVAWGDEECLIGQVGPSTGDPVTEVMPQLAEGRCLVGETRAIDW</sequence>
<feature type="domain" description="DUF6993" evidence="2">
    <location>
        <begin position="104"/>
        <end position="187"/>
    </location>
</feature>
<protein>
    <recommendedName>
        <fullName evidence="2">DUF6993 domain-containing protein</fullName>
    </recommendedName>
</protein>
<organism evidence="3 4">
    <name type="scientific">Microbacterium suwonense</name>
    <dbReference type="NCBI Taxonomy" id="683047"/>
    <lineage>
        <taxon>Bacteria</taxon>
        <taxon>Bacillati</taxon>
        <taxon>Actinomycetota</taxon>
        <taxon>Actinomycetes</taxon>
        <taxon>Micrococcales</taxon>
        <taxon>Microbacteriaceae</taxon>
        <taxon>Microbacterium</taxon>
    </lineage>
</organism>
<accession>A0ABN6X106</accession>
<keyword evidence="4" id="KW-1185">Reference proteome</keyword>
<evidence type="ECO:0000259" key="2">
    <source>
        <dbReference type="Pfam" id="PF22504"/>
    </source>
</evidence>
<feature type="region of interest" description="Disordered" evidence="1">
    <location>
        <begin position="55"/>
        <end position="89"/>
    </location>
</feature>
<name>A0ABN6X106_9MICO</name>
<dbReference type="Pfam" id="PF22504">
    <property type="entry name" value="DUF6993"/>
    <property type="match status" value="1"/>
</dbReference>
<proteinExistence type="predicted"/>
<dbReference type="EMBL" id="AP027728">
    <property type="protein sequence ID" value="BDZ38124.1"/>
    <property type="molecule type" value="Genomic_DNA"/>
</dbReference>
<feature type="compositionally biased region" description="Low complexity" evidence="1">
    <location>
        <begin position="70"/>
        <end position="84"/>
    </location>
</feature>